<sequence>MRRGPGPCTAAPITISLGAHCKVLLPVPTLSLQTSPNPQGQWSEIFQNTYRGIIYGQWGLERSDGFPYTNCPGSGMVTFLHEGLPIPIYPKPRSQDLEEIQELSWNTGKSKQQLKVQLPKLPDKNLHSGLS</sequence>
<protein>
    <submittedName>
        <fullName evidence="1">RCG30276</fullName>
    </submittedName>
</protein>
<proteinExistence type="predicted"/>
<dbReference type="Proteomes" id="UP000234681">
    <property type="component" value="Chromosome 4"/>
</dbReference>
<gene>
    <name evidence="1" type="ORF">rCG_30276</name>
</gene>
<name>A6IL77_RAT</name>
<organism evidence="1 2">
    <name type="scientific">Rattus norvegicus</name>
    <name type="common">Rat</name>
    <dbReference type="NCBI Taxonomy" id="10116"/>
    <lineage>
        <taxon>Eukaryota</taxon>
        <taxon>Metazoa</taxon>
        <taxon>Chordata</taxon>
        <taxon>Craniata</taxon>
        <taxon>Vertebrata</taxon>
        <taxon>Euteleostomi</taxon>
        <taxon>Mammalia</taxon>
        <taxon>Eutheria</taxon>
        <taxon>Euarchontoglires</taxon>
        <taxon>Glires</taxon>
        <taxon>Rodentia</taxon>
        <taxon>Myomorpha</taxon>
        <taxon>Muroidea</taxon>
        <taxon>Muridae</taxon>
        <taxon>Murinae</taxon>
        <taxon>Rattus</taxon>
    </lineage>
</organism>
<dbReference type="EMBL" id="CH473964">
    <property type="protein sequence ID" value="EDM02071.1"/>
    <property type="molecule type" value="Genomic_DNA"/>
</dbReference>
<accession>A6IL77</accession>
<reference evidence="1 2" key="1">
    <citation type="submission" date="2005-09" db="EMBL/GenBank/DDBJ databases">
        <authorList>
            <person name="Mural R.J."/>
            <person name="Li P.W."/>
            <person name="Adams M.D."/>
            <person name="Amanatides P.G."/>
            <person name="Baden-Tillson H."/>
            <person name="Barnstead M."/>
            <person name="Chin S.H."/>
            <person name="Dew I."/>
            <person name="Evans C.A."/>
            <person name="Ferriera S."/>
            <person name="Flanigan M."/>
            <person name="Fosler C."/>
            <person name="Glodek A."/>
            <person name="Gu Z."/>
            <person name="Holt R.A."/>
            <person name="Jennings D."/>
            <person name="Kraft C.L."/>
            <person name="Lu F."/>
            <person name="Nguyen T."/>
            <person name="Nusskern D.R."/>
            <person name="Pfannkoch C.M."/>
            <person name="Sitter C."/>
            <person name="Sutton G.G."/>
            <person name="Venter J.C."/>
            <person name="Wang Z."/>
            <person name="Woodage T."/>
            <person name="Zheng X.H."/>
            <person name="Zhong F."/>
        </authorList>
    </citation>
    <scope>NUCLEOTIDE SEQUENCE [LARGE SCALE GENOMIC DNA]</scope>
    <source>
        <strain>BN</strain>
        <strain evidence="2">Sprague-Dawley</strain>
    </source>
</reference>
<evidence type="ECO:0000313" key="2">
    <source>
        <dbReference type="Proteomes" id="UP000234681"/>
    </source>
</evidence>
<dbReference type="AlphaFoldDB" id="A6IL77"/>
<evidence type="ECO:0000313" key="1">
    <source>
        <dbReference type="EMBL" id="EDM02071.1"/>
    </source>
</evidence>